<feature type="transmembrane region" description="Helical" evidence="1">
    <location>
        <begin position="37"/>
        <end position="57"/>
    </location>
</feature>
<keyword evidence="1" id="KW-0812">Transmembrane</keyword>
<keyword evidence="3" id="KW-1185">Reference proteome</keyword>
<proteinExistence type="predicted"/>
<protein>
    <recommendedName>
        <fullName evidence="4">Rod shape-determining protein MreD</fullName>
    </recommendedName>
</protein>
<evidence type="ECO:0000313" key="3">
    <source>
        <dbReference type="Proteomes" id="UP001231915"/>
    </source>
</evidence>
<gene>
    <name evidence="2" type="ORF">QNM18_10350</name>
</gene>
<reference evidence="2 3" key="1">
    <citation type="submission" date="2023-05" db="EMBL/GenBank/DDBJ databases">
        <title>Pseudoalteromonas ardens sp. nov., Pseudoalteromonas obscura sp. nov., and Pseudoalteromonas umbrosa sp. nov., isolated from the coral Montipora capitata.</title>
        <authorList>
            <person name="Thomas E.M."/>
            <person name="Smith E.M."/>
            <person name="Papke E."/>
            <person name="Shlafstein M.D."/>
            <person name="Oline D.K."/>
            <person name="Videau P."/>
            <person name="Saw J.H."/>
            <person name="Strangman W.K."/>
            <person name="Ushijima B."/>
        </authorList>
    </citation>
    <scope>NUCLEOTIDE SEQUENCE [LARGE SCALE GENOMIC DNA]</scope>
    <source>
        <strain evidence="2 3">P94</strain>
    </source>
</reference>
<feature type="transmembrane region" description="Helical" evidence="1">
    <location>
        <begin position="147"/>
        <end position="167"/>
    </location>
</feature>
<feature type="transmembrane region" description="Helical" evidence="1">
    <location>
        <begin position="12"/>
        <end position="30"/>
    </location>
</feature>
<comment type="caution">
    <text evidence="2">The sequence shown here is derived from an EMBL/GenBank/DDBJ whole genome shotgun (WGS) entry which is preliminary data.</text>
</comment>
<evidence type="ECO:0000313" key="2">
    <source>
        <dbReference type="EMBL" id="MDK2595444.1"/>
    </source>
</evidence>
<dbReference type="RefSeq" id="WP_284137146.1">
    <property type="nucleotide sequence ID" value="NZ_JASJUT010000003.1"/>
</dbReference>
<feature type="transmembrane region" description="Helical" evidence="1">
    <location>
        <begin position="109"/>
        <end position="127"/>
    </location>
</feature>
<evidence type="ECO:0000256" key="1">
    <source>
        <dbReference type="SAM" id="Phobius"/>
    </source>
</evidence>
<keyword evidence="1" id="KW-1133">Transmembrane helix</keyword>
<sequence length="175" mass="20433">MLNSEPLNYIYYVIGQISTPVFFIALFAGWKSVNTRSLLLILLVVEAIDTLVSNIALSWRYNFYLWVFFYSLVYIYVVFARRLIAIKLSPHFKFFDEVRKNYYFSKQEGGLIFVYACASLFLFINLIEIKLYQYGVLGSLFIVEQLFSPALTLLYLVEALLLLRLSIRTLPVDND</sequence>
<feature type="transmembrane region" description="Helical" evidence="1">
    <location>
        <begin position="63"/>
        <end position="84"/>
    </location>
</feature>
<keyword evidence="1" id="KW-0472">Membrane</keyword>
<accession>A0ABT7EK67</accession>
<evidence type="ECO:0008006" key="4">
    <source>
        <dbReference type="Google" id="ProtNLM"/>
    </source>
</evidence>
<dbReference type="EMBL" id="JASJUT010000003">
    <property type="protein sequence ID" value="MDK2595444.1"/>
    <property type="molecule type" value="Genomic_DNA"/>
</dbReference>
<dbReference type="Proteomes" id="UP001231915">
    <property type="component" value="Unassembled WGS sequence"/>
</dbReference>
<organism evidence="2 3">
    <name type="scientific">Pseudoalteromonas obscura</name>
    <dbReference type="NCBI Taxonomy" id="3048491"/>
    <lineage>
        <taxon>Bacteria</taxon>
        <taxon>Pseudomonadati</taxon>
        <taxon>Pseudomonadota</taxon>
        <taxon>Gammaproteobacteria</taxon>
        <taxon>Alteromonadales</taxon>
        <taxon>Pseudoalteromonadaceae</taxon>
        <taxon>Pseudoalteromonas</taxon>
    </lineage>
</organism>
<name>A0ABT7EK67_9GAMM</name>